<evidence type="ECO:0000256" key="3">
    <source>
        <dbReference type="ARBA" id="ARBA00022833"/>
    </source>
</evidence>
<organism evidence="7 8">
    <name type="scientific">Tropilaelaps mercedesae</name>
    <dbReference type="NCBI Taxonomy" id="418985"/>
    <lineage>
        <taxon>Eukaryota</taxon>
        <taxon>Metazoa</taxon>
        <taxon>Ecdysozoa</taxon>
        <taxon>Arthropoda</taxon>
        <taxon>Chelicerata</taxon>
        <taxon>Arachnida</taxon>
        <taxon>Acari</taxon>
        <taxon>Parasitiformes</taxon>
        <taxon>Mesostigmata</taxon>
        <taxon>Gamasina</taxon>
        <taxon>Dermanyssoidea</taxon>
        <taxon>Laelapidae</taxon>
        <taxon>Tropilaelaps</taxon>
    </lineage>
</organism>
<evidence type="ECO:0000256" key="1">
    <source>
        <dbReference type="ARBA" id="ARBA00022723"/>
    </source>
</evidence>
<evidence type="ECO:0000313" key="8">
    <source>
        <dbReference type="Proteomes" id="UP000192247"/>
    </source>
</evidence>
<dbReference type="Pfam" id="PF04438">
    <property type="entry name" value="zf-HIT"/>
    <property type="match status" value="1"/>
</dbReference>
<dbReference type="GO" id="GO:0008270">
    <property type="term" value="F:zinc ion binding"/>
    <property type="evidence" value="ECO:0007669"/>
    <property type="project" value="UniProtKB-UniRule"/>
</dbReference>
<keyword evidence="1" id="KW-0479">Metal-binding</keyword>
<keyword evidence="2 4" id="KW-0863">Zinc-finger</keyword>
<evidence type="ECO:0000256" key="5">
    <source>
        <dbReference type="SAM" id="MobiDB-lite"/>
    </source>
</evidence>
<dbReference type="PANTHER" id="PTHR13093">
    <property type="entry name" value="ZINC FINGER HIT DOMAIN CONTAINING PROTEIN 1"/>
    <property type="match status" value="1"/>
</dbReference>
<name>A0A1V9Y222_9ACAR</name>
<comment type="caution">
    <text evidence="7">The sequence shown here is derived from an EMBL/GenBank/DDBJ whole genome shotgun (WGS) entry which is preliminary data.</text>
</comment>
<gene>
    <name evidence="7" type="ORF">BIW11_02507</name>
</gene>
<dbReference type="SUPFAM" id="SSF144232">
    <property type="entry name" value="HIT/MYND zinc finger-like"/>
    <property type="match status" value="1"/>
</dbReference>
<feature type="domain" description="HIT-type" evidence="6">
    <location>
        <begin position="120"/>
        <end position="152"/>
    </location>
</feature>
<protein>
    <submittedName>
        <fullName evidence="7">Zinc finger HIT domain-containing protein 1-like</fullName>
    </submittedName>
</protein>
<evidence type="ECO:0000256" key="2">
    <source>
        <dbReference type="ARBA" id="ARBA00022771"/>
    </source>
</evidence>
<proteinExistence type="predicted"/>
<keyword evidence="3" id="KW-0862">Zinc</keyword>
<accession>A0A1V9Y222</accession>
<sequence length="157" mass="18112">MDTGSGKKERRGDRVVLDEIQRERRRRKALDALEQDNYHEDPHANLVMNKKAPKFEETLLGPVERKERPNKRKGARDFKQVRYKKSLDALMEEDQALGTEPPNYVTAQAGSSKFPPRQFCSVCGFEGLYKCVTCGARYCSVKCLNTHQDVRCLKWMS</sequence>
<dbReference type="GO" id="GO:0006338">
    <property type="term" value="P:chromatin remodeling"/>
    <property type="evidence" value="ECO:0007669"/>
    <property type="project" value="InterPro"/>
</dbReference>
<dbReference type="EMBL" id="MNPL01000737">
    <property type="protein sequence ID" value="OQR79755.1"/>
    <property type="molecule type" value="Genomic_DNA"/>
</dbReference>
<dbReference type="InParanoid" id="A0A1V9Y222"/>
<dbReference type="InterPro" id="IPR007529">
    <property type="entry name" value="Znf_HIT"/>
</dbReference>
<evidence type="ECO:0000259" key="6">
    <source>
        <dbReference type="PROSITE" id="PS51083"/>
    </source>
</evidence>
<dbReference type="FunCoup" id="A0A1V9Y222">
    <property type="interactions" value="761"/>
</dbReference>
<evidence type="ECO:0000256" key="4">
    <source>
        <dbReference type="PROSITE-ProRule" id="PRU00453"/>
    </source>
</evidence>
<feature type="region of interest" description="Disordered" evidence="5">
    <location>
        <begin position="28"/>
        <end position="51"/>
    </location>
</feature>
<keyword evidence="8" id="KW-1185">Reference proteome</keyword>
<evidence type="ECO:0000313" key="7">
    <source>
        <dbReference type="EMBL" id="OQR79755.1"/>
    </source>
</evidence>
<reference evidence="7 8" key="1">
    <citation type="journal article" date="2017" name="Gigascience">
        <title>Draft genome of the honey bee ectoparasitic mite, Tropilaelaps mercedesae, is shaped by the parasitic life history.</title>
        <authorList>
            <person name="Dong X."/>
            <person name="Armstrong S.D."/>
            <person name="Xia D."/>
            <person name="Makepeace B.L."/>
            <person name="Darby A.C."/>
            <person name="Kadowaki T."/>
        </authorList>
    </citation>
    <scope>NUCLEOTIDE SEQUENCE [LARGE SCALE GENOMIC DNA]</scope>
    <source>
        <strain evidence="7">Wuxi-XJTLU</strain>
    </source>
</reference>
<dbReference type="GO" id="GO:0005634">
    <property type="term" value="C:nucleus"/>
    <property type="evidence" value="ECO:0007669"/>
    <property type="project" value="UniProtKB-ARBA"/>
</dbReference>
<dbReference type="InterPro" id="IPR039723">
    <property type="entry name" value="Vps71/ZNHIT1"/>
</dbReference>
<dbReference type="AlphaFoldDB" id="A0A1V9Y222"/>
<dbReference type="Proteomes" id="UP000192247">
    <property type="component" value="Unassembled WGS sequence"/>
</dbReference>
<feature type="region of interest" description="Disordered" evidence="5">
    <location>
        <begin position="1"/>
        <end position="20"/>
    </location>
</feature>
<dbReference type="OrthoDB" id="74807at2759"/>
<dbReference type="CDD" id="cd21437">
    <property type="entry name" value="zf-HIT_ZNHIT1_like"/>
    <property type="match status" value="1"/>
</dbReference>
<dbReference type="STRING" id="418985.A0A1V9Y222"/>
<dbReference type="PROSITE" id="PS51083">
    <property type="entry name" value="ZF_HIT"/>
    <property type="match status" value="1"/>
</dbReference>
<dbReference type="Gene3D" id="3.30.60.190">
    <property type="match status" value="1"/>
</dbReference>